<name>B0VG68_CLOAI</name>
<dbReference type="HOGENOM" id="CLU_536083_0_0_0"/>
<dbReference type="Proteomes" id="UP000002019">
    <property type="component" value="Chromosome"/>
</dbReference>
<keyword evidence="3" id="KW-1185">Reference proteome</keyword>
<organism evidence="2 3">
    <name type="scientific">Cloacimonas acidaminovorans (strain Evry)</name>
    <dbReference type="NCBI Taxonomy" id="459349"/>
    <lineage>
        <taxon>Bacteria</taxon>
        <taxon>Pseudomonadati</taxon>
        <taxon>Candidatus Cloacimonadota</taxon>
        <taxon>Candidatus Cloacimonadia</taxon>
        <taxon>Candidatus Cloacimonadales</taxon>
        <taxon>Candidatus Cloacimonadaceae</taxon>
        <taxon>Candidatus Cloacimonas</taxon>
    </lineage>
</organism>
<evidence type="ECO:0000256" key="1">
    <source>
        <dbReference type="SAM" id="SignalP"/>
    </source>
</evidence>
<dbReference type="AlphaFoldDB" id="B0VG68"/>
<dbReference type="KEGG" id="caci:CLOAM0388"/>
<dbReference type="InterPro" id="IPR038636">
    <property type="entry name" value="Wzi_sf"/>
</dbReference>
<dbReference type="Gene3D" id="2.40.160.130">
    <property type="entry name" value="Capsule assembly protein Wzi"/>
    <property type="match status" value="1"/>
</dbReference>
<dbReference type="eggNOG" id="ENOG5030J7W">
    <property type="taxonomic scope" value="Bacteria"/>
</dbReference>
<proteinExistence type="predicted"/>
<evidence type="ECO:0008006" key="4">
    <source>
        <dbReference type="Google" id="ProtNLM"/>
    </source>
</evidence>
<dbReference type="RefSeq" id="WP_015424152.1">
    <property type="nucleotide sequence ID" value="NC_020449.1"/>
</dbReference>
<evidence type="ECO:0000313" key="2">
    <source>
        <dbReference type="EMBL" id="CAO80291.1"/>
    </source>
</evidence>
<keyword evidence="1" id="KW-0732">Signal</keyword>
<reference evidence="2 3" key="1">
    <citation type="journal article" date="2008" name="J. Bacteriol.">
        <title>'Candidatus Cloacamonas acidaminovorans': genome sequence reconstruction provides a first glimpse of a new bacterial division.</title>
        <authorList>
            <person name="Pelletier E."/>
            <person name="Kreimeyer A."/>
            <person name="Bocs S."/>
            <person name="Rouy Z."/>
            <person name="Gyapay G."/>
            <person name="Chouari R."/>
            <person name="Riviere D."/>
            <person name="Ganesan A."/>
            <person name="Daegelen P."/>
            <person name="Sghir A."/>
            <person name="Cohen G.N."/>
            <person name="Medigue C."/>
            <person name="Weissenbach J."/>
            <person name="Le Paslier D."/>
        </authorList>
    </citation>
    <scope>NUCLEOTIDE SEQUENCE [LARGE SCALE GENOMIC DNA]</scope>
    <source>
        <strain evidence="3">Evry</strain>
    </source>
</reference>
<dbReference type="EMBL" id="CU466930">
    <property type="protein sequence ID" value="CAO80291.1"/>
    <property type="molecule type" value="Genomic_DNA"/>
</dbReference>
<protein>
    <recommendedName>
        <fullName evidence="4">Alginate export domain-containing protein</fullName>
    </recommendedName>
</protein>
<gene>
    <name evidence="2" type="ordered locus">CLOAM0388</name>
</gene>
<dbReference type="STRING" id="459349.CLOAM0388"/>
<accession>B0VG68</accession>
<sequence>MAKKICLAILLLFCSLLPALSLIPDSAFAPEIQKGLKPSLLSYLQSAKEDSISIYNNGLYLPFVSRSSVGDAVLDICRLGNANYSLLSYQSPDYKLRGELNFIGGLEPVKKDESYSFLYRGWLLKSQYGKHIEMNTKWWNGIFLGNQNAARNSWLVDGYYNTTDEKLNIDNLSGDISYNAKNLTLALGRGKFPVGNSISGSIILNDGVNDYGYILAEGRAGIFSISFLHASLMADSTYNIYNDHFYNNKNYPDKYLALHQFGFHPCSNLHLFLGEEIIYGNRSPEISYFLPNAFWRAIEHNLWDRDNVMIFAGGSYRPVQPLFLYAQVLIDEFSSSKLFSDWWGNKYALQGGMRWNVPFSLPESPSADITTEITAVRPFTYTHYLNHTMFSTDGRPLGYPKGSNLADVSCLLRLPYKDIFLWQGGVSYCKQGSFGSDWRQNYHNVFNTAEEIDEGTADWFQGTKTETITLKSNVLIDIFAHHRLLFGFETAHLDDWQNTFYSAWQFIY</sequence>
<evidence type="ECO:0000313" key="3">
    <source>
        <dbReference type="Proteomes" id="UP000002019"/>
    </source>
</evidence>
<feature type="chain" id="PRO_5002755407" description="Alginate export domain-containing protein" evidence="1">
    <location>
        <begin position="30"/>
        <end position="508"/>
    </location>
</feature>
<dbReference type="OrthoDB" id="9808260at2"/>
<feature type="signal peptide" evidence="1">
    <location>
        <begin position="1"/>
        <end position="29"/>
    </location>
</feature>